<keyword evidence="2" id="KW-0472">Membrane</keyword>
<comment type="caution">
    <text evidence="3">The sequence shown here is derived from an EMBL/GenBank/DDBJ whole genome shotgun (WGS) entry which is preliminary data.</text>
</comment>
<protein>
    <submittedName>
        <fullName evidence="3">Uncharacterized protein</fullName>
    </submittedName>
</protein>
<evidence type="ECO:0000313" key="4">
    <source>
        <dbReference type="Proteomes" id="UP001386955"/>
    </source>
</evidence>
<evidence type="ECO:0000313" key="3">
    <source>
        <dbReference type="EMBL" id="KAK7407658.1"/>
    </source>
</evidence>
<accession>A0AAN9T6Y0</accession>
<name>A0AAN9T6Y0_PSOTE</name>
<proteinExistence type="predicted"/>
<keyword evidence="4" id="KW-1185">Reference proteome</keyword>
<dbReference type="AlphaFoldDB" id="A0AAN9T6Y0"/>
<gene>
    <name evidence="3" type="ORF">VNO78_09649</name>
</gene>
<dbReference type="EMBL" id="JAYMYS010000002">
    <property type="protein sequence ID" value="KAK7407658.1"/>
    <property type="molecule type" value="Genomic_DNA"/>
</dbReference>
<feature type="transmembrane region" description="Helical" evidence="2">
    <location>
        <begin position="42"/>
        <end position="63"/>
    </location>
</feature>
<feature type="region of interest" description="Disordered" evidence="1">
    <location>
        <begin position="1"/>
        <end position="20"/>
    </location>
</feature>
<evidence type="ECO:0000256" key="1">
    <source>
        <dbReference type="SAM" id="MobiDB-lite"/>
    </source>
</evidence>
<sequence length="80" mass="8920">MSSYLPPPSRTTEPLPTTYPTPTSYFSSSFDDSGSDSSTSTFGIIIGVFVGILGLIILFAIWYKWLRKKSDCSKYICYLC</sequence>
<dbReference type="Proteomes" id="UP001386955">
    <property type="component" value="Unassembled WGS sequence"/>
</dbReference>
<keyword evidence="2" id="KW-0812">Transmembrane</keyword>
<evidence type="ECO:0000256" key="2">
    <source>
        <dbReference type="SAM" id="Phobius"/>
    </source>
</evidence>
<organism evidence="3 4">
    <name type="scientific">Psophocarpus tetragonolobus</name>
    <name type="common">Winged bean</name>
    <name type="synonym">Dolichos tetragonolobus</name>
    <dbReference type="NCBI Taxonomy" id="3891"/>
    <lineage>
        <taxon>Eukaryota</taxon>
        <taxon>Viridiplantae</taxon>
        <taxon>Streptophyta</taxon>
        <taxon>Embryophyta</taxon>
        <taxon>Tracheophyta</taxon>
        <taxon>Spermatophyta</taxon>
        <taxon>Magnoliopsida</taxon>
        <taxon>eudicotyledons</taxon>
        <taxon>Gunneridae</taxon>
        <taxon>Pentapetalae</taxon>
        <taxon>rosids</taxon>
        <taxon>fabids</taxon>
        <taxon>Fabales</taxon>
        <taxon>Fabaceae</taxon>
        <taxon>Papilionoideae</taxon>
        <taxon>50 kb inversion clade</taxon>
        <taxon>NPAAA clade</taxon>
        <taxon>indigoferoid/millettioid clade</taxon>
        <taxon>Phaseoleae</taxon>
        <taxon>Psophocarpus</taxon>
    </lineage>
</organism>
<keyword evidence="2" id="KW-1133">Transmembrane helix</keyword>
<reference evidence="3 4" key="1">
    <citation type="submission" date="2024-01" db="EMBL/GenBank/DDBJ databases">
        <title>The genomes of 5 underutilized Papilionoideae crops provide insights into root nodulation and disease resistanc.</title>
        <authorList>
            <person name="Jiang F."/>
        </authorList>
    </citation>
    <scope>NUCLEOTIDE SEQUENCE [LARGE SCALE GENOMIC DNA]</scope>
    <source>
        <strain evidence="3">DUOXIRENSHENG_FW03</strain>
        <tissue evidence="3">Leaves</tissue>
    </source>
</reference>